<name>A0A8S2VPH8_9BILA</name>
<dbReference type="AlphaFoldDB" id="A0A8S2VPH8"/>
<accession>A0A8S2VPH8</accession>
<organism evidence="1 3">
    <name type="scientific">Rotaria magnacalcarata</name>
    <dbReference type="NCBI Taxonomy" id="392030"/>
    <lineage>
        <taxon>Eukaryota</taxon>
        <taxon>Metazoa</taxon>
        <taxon>Spiralia</taxon>
        <taxon>Gnathifera</taxon>
        <taxon>Rotifera</taxon>
        <taxon>Eurotatoria</taxon>
        <taxon>Bdelloidea</taxon>
        <taxon>Philodinida</taxon>
        <taxon>Philodinidae</taxon>
        <taxon>Rotaria</taxon>
    </lineage>
</organism>
<dbReference type="Proteomes" id="UP000676336">
    <property type="component" value="Unassembled WGS sequence"/>
</dbReference>
<protein>
    <submittedName>
        <fullName evidence="1">Uncharacterized protein</fullName>
    </submittedName>
</protein>
<gene>
    <name evidence="1" type="ORF">BYL167_LOCUS31620</name>
    <name evidence="2" type="ORF">SMN809_LOCUS39952</name>
</gene>
<sequence length="39" mass="4520">IDIQRLFSMINARYRVVGTTHERKDNDRTITIGEVNSSI</sequence>
<proteinExistence type="predicted"/>
<dbReference type="EMBL" id="CAJOBH010056118">
    <property type="protein sequence ID" value="CAF4402651.1"/>
    <property type="molecule type" value="Genomic_DNA"/>
</dbReference>
<evidence type="ECO:0000313" key="2">
    <source>
        <dbReference type="EMBL" id="CAF4622414.1"/>
    </source>
</evidence>
<evidence type="ECO:0000313" key="1">
    <source>
        <dbReference type="EMBL" id="CAF4402651.1"/>
    </source>
</evidence>
<feature type="non-terminal residue" evidence="1">
    <location>
        <position position="1"/>
    </location>
</feature>
<comment type="caution">
    <text evidence="1">The sequence shown here is derived from an EMBL/GenBank/DDBJ whole genome shotgun (WGS) entry which is preliminary data.</text>
</comment>
<reference evidence="1" key="1">
    <citation type="submission" date="2021-02" db="EMBL/GenBank/DDBJ databases">
        <authorList>
            <person name="Nowell W R."/>
        </authorList>
    </citation>
    <scope>NUCLEOTIDE SEQUENCE</scope>
</reference>
<dbReference type="Proteomes" id="UP000681967">
    <property type="component" value="Unassembled WGS sequence"/>
</dbReference>
<evidence type="ECO:0000313" key="3">
    <source>
        <dbReference type="Proteomes" id="UP000681967"/>
    </source>
</evidence>
<dbReference type="EMBL" id="CAJOBI010108622">
    <property type="protein sequence ID" value="CAF4622414.1"/>
    <property type="molecule type" value="Genomic_DNA"/>
</dbReference>